<comment type="caution">
    <text evidence="2">The sequence shown here is derived from an EMBL/GenBank/DDBJ whole genome shotgun (WGS) entry which is preliminary data.</text>
</comment>
<name>A0ABX3GBQ3_9ACTN</name>
<keyword evidence="3" id="KW-1185">Reference proteome</keyword>
<evidence type="ECO:0000313" key="2">
    <source>
        <dbReference type="EMBL" id="OLZ72528.1"/>
    </source>
</evidence>
<evidence type="ECO:0000256" key="1">
    <source>
        <dbReference type="SAM" id="MobiDB-lite"/>
    </source>
</evidence>
<dbReference type="EMBL" id="MQUR01000005">
    <property type="protein sequence ID" value="OLZ72528.1"/>
    <property type="molecule type" value="Genomic_DNA"/>
</dbReference>
<sequence length="69" mass="7292">MARIWCITDSCRDEGGPFVRTPNGPLCEDCHDGDTADARTTPVPPAESGQPPRPDVGAQERGATPDDGQ</sequence>
<reference evidence="2 3" key="1">
    <citation type="submission" date="2016-01" db="EMBL/GenBank/DDBJ databases">
        <title>Streptomyces amritsarensis strain MTCC 11845 genome sequencing and assembly.</title>
        <authorList>
            <person name="Sharma D."/>
            <person name="Nair G.R."/>
            <person name="Kaur G."/>
            <person name="Manhas R.K."/>
            <person name="Mayilraj S."/>
        </authorList>
    </citation>
    <scope>NUCLEOTIDE SEQUENCE [LARGE SCALE GENOMIC DNA]</scope>
    <source>
        <strain evidence="2 3">MTCC 11845</strain>
    </source>
</reference>
<dbReference type="RefSeq" id="WP_076043201.1">
    <property type="nucleotide sequence ID" value="NZ_MQUR01000005.1"/>
</dbReference>
<organism evidence="2 3">
    <name type="scientific">Streptomyces amritsarensis</name>
    <dbReference type="NCBI Taxonomy" id="681158"/>
    <lineage>
        <taxon>Bacteria</taxon>
        <taxon>Bacillati</taxon>
        <taxon>Actinomycetota</taxon>
        <taxon>Actinomycetes</taxon>
        <taxon>Kitasatosporales</taxon>
        <taxon>Streptomycetaceae</taxon>
        <taxon>Streptomyces</taxon>
    </lineage>
</organism>
<dbReference type="Proteomes" id="UP000187151">
    <property type="component" value="Unassembled WGS sequence"/>
</dbReference>
<proteinExistence type="predicted"/>
<feature type="region of interest" description="Disordered" evidence="1">
    <location>
        <begin position="30"/>
        <end position="69"/>
    </location>
</feature>
<evidence type="ECO:0000313" key="3">
    <source>
        <dbReference type="Proteomes" id="UP000187151"/>
    </source>
</evidence>
<gene>
    <name evidence="2" type="ORF">AVW11_03810</name>
</gene>
<accession>A0ABX3GBQ3</accession>
<protein>
    <submittedName>
        <fullName evidence="2">Uncharacterized protein</fullName>
    </submittedName>
</protein>